<comment type="caution">
    <text evidence="2">The sequence shown here is derived from an EMBL/GenBank/DDBJ whole genome shotgun (WGS) entry which is preliminary data.</text>
</comment>
<dbReference type="AlphaFoldDB" id="A0AAE0UEM4"/>
<keyword evidence="1" id="KW-0175">Coiled coil</keyword>
<accession>A0AAE0UEM4</accession>
<keyword evidence="3" id="KW-1185">Reference proteome</keyword>
<proteinExistence type="predicted"/>
<feature type="coiled-coil region" evidence="1">
    <location>
        <begin position="68"/>
        <end position="109"/>
    </location>
</feature>
<organism evidence="2 3">
    <name type="scientific">Sordaria brevicollis</name>
    <dbReference type="NCBI Taxonomy" id="83679"/>
    <lineage>
        <taxon>Eukaryota</taxon>
        <taxon>Fungi</taxon>
        <taxon>Dikarya</taxon>
        <taxon>Ascomycota</taxon>
        <taxon>Pezizomycotina</taxon>
        <taxon>Sordariomycetes</taxon>
        <taxon>Sordariomycetidae</taxon>
        <taxon>Sordariales</taxon>
        <taxon>Sordariaceae</taxon>
        <taxon>Sordaria</taxon>
    </lineage>
</organism>
<evidence type="ECO:0000313" key="3">
    <source>
        <dbReference type="Proteomes" id="UP001281003"/>
    </source>
</evidence>
<dbReference type="Proteomes" id="UP001281003">
    <property type="component" value="Unassembled WGS sequence"/>
</dbReference>
<evidence type="ECO:0000313" key="2">
    <source>
        <dbReference type="EMBL" id="KAK3401421.1"/>
    </source>
</evidence>
<reference evidence="2" key="1">
    <citation type="journal article" date="2023" name="Mol. Phylogenet. Evol.">
        <title>Genome-scale phylogeny and comparative genomics of the fungal order Sordariales.</title>
        <authorList>
            <person name="Hensen N."/>
            <person name="Bonometti L."/>
            <person name="Westerberg I."/>
            <person name="Brannstrom I.O."/>
            <person name="Guillou S."/>
            <person name="Cros-Aarteil S."/>
            <person name="Calhoun S."/>
            <person name="Haridas S."/>
            <person name="Kuo A."/>
            <person name="Mondo S."/>
            <person name="Pangilinan J."/>
            <person name="Riley R."/>
            <person name="LaButti K."/>
            <person name="Andreopoulos B."/>
            <person name="Lipzen A."/>
            <person name="Chen C."/>
            <person name="Yan M."/>
            <person name="Daum C."/>
            <person name="Ng V."/>
            <person name="Clum A."/>
            <person name="Steindorff A."/>
            <person name="Ohm R.A."/>
            <person name="Martin F."/>
            <person name="Silar P."/>
            <person name="Natvig D.O."/>
            <person name="Lalanne C."/>
            <person name="Gautier V."/>
            <person name="Ament-Velasquez S.L."/>
            <person name="Kruys A."/>
            <person name="Hutchinson M.I."/>
            <person name="Powell A.J."/>
            <person name="Barry K."/>
            <person name="Miller A.N."/>
            <person name="Grigoriev I.V."/>
            <person name="Debuchy R."/>
            <person name="Gladieux P."/>
            <person name="Hiltunen Thoren M."/>
            <person name="Johannesson H."/>
        </authorList>
    </citation>
    <scope>NUCLEOTIDE SEQUENCE</scope>
    <source>
        <strain evidence="2">FGSC 1904</strain>
    </source>
</reference>
<dbReference type="EMBL" id="JAUTDP010000002">
    <property type="protein sequence ID" value="KAK3401421.1"/>
    <property type="molecule type" value="Genomic_DNA"/>
</dbReference>
<evidence type="ECO:0000256" key="1">
    <source>
        <dbReference type="SAM" id="Coils"/>
    </source>
</evidence>
<gene>
    <name evidence="2" type="ORF">B0T20DRAFT_389377</name>
</gene>
<protein>
    <submittedName>
        <fullName evidence="2">Uncharacterized protein</fullName>
    </submittedName>
</protein>
<name>A0AAE0UEM4_SORBR</name>
<reference evidence="2" key="2">
    <citation type="submission" date="2023-07" db="EMBL/GenBank/DDBJ databases">
        <authorList>
            <consortium name="Lawrence Berkeley National Laboratory"/>
            <person name="Haridas S."/>
            <person name="Hensen N."/>
            <person name="Bonometti L."/>
            <person name="Westerberg I."/>
            <person name="Brannstrom I.O."/>
            <person name="Guillou S."/>
            <person name="Cros-Aarteil S."/>
            <person name="Calhoun S."/>
            <person name="Kuo A."/>
            <person name="Mondo S."/>
            <person name="Pangilinan J."/>
            <person name="Riley R."/>
            <person name="LaButti K."/>
            <person name="Andreopoulos B."/>
            <person name="Lipzen A."/>
            <person name="Chen C."/>
            <person name="Yanf M."/>
            <person name="Daum C."/>
            <person name="Ng V."/>
            <person name="Clum A."/>
            <person name="Steindorff A."/>
            <person name="Ohm R."/>
            <person name="Martin F."/>
            <person name="Silar P."/>
            <person name="Natvig D."/>
            <person name="Lalanne C."/>
            <person name="Gautier V."/>
            <person name="Ament-velasquez S.L."/>
            <person name="Kruys A."/>
            <person name="Hutchinson M.I."/>
            <person name="Powell A.J."/>
            <person name="Barry K."/>
            <person name="Miller A.N."/>
            <person name="Grigoriev I.V."/>
            <person name="Debuchy R."/>
            <person name="Gladieux P."/>
            <person name="Thoren M.H."/>
            <person name="Johannesson H."/>
        </authorList>
    </citation>
    <scope>NUCLEOTIDE SEQUENCE</scope>
    <source>
        <strain evidence="2">FGSC 1904</strain>
    </source>
</reference>
<sequence>MLHLQTPAMLLYPSEQGMMDEHALEQSVRFILEMRTRGGFDDVGILDELEGLYLKKLRVVAPENPFVRAYVTKQADALQEEIRCLRAEMKQREELAEEKERELRDLVKDYPSLYHALCL</sequence>